<dbReference type="Proteomes" id="UP000004416">
    <property type="component" value="Unassembled WGS sequence"/>
</dbReference>
<dbReference type="PROSITE" id="PS50943">
    <property type="entry name" value="HTH_CROC1"/>
    <property type="match status" value="1"/>
</dbReference>
<dbReference type="SMART" id="SM00530">
    <property type="entry name" value="HTH_XRE"/>
    <property type="match status" value="2"/>
</dbReference>
<dbReference type="EMBL" id="AFZX01000011">
    <property type="protein sequence ID" value="EHL08794.1"/>
    <property type="molecule type" value="Genomic_DNA"/>
</dbReference>
<dbReference type="SUPFAM" id="SSF47413">
    <property type="entry name" value="lambda repressor-like DNA-binding domains"/>
    <property type="match status" value="1"/>
</dbReference>
<sequence length="201" mass="22289">MGLIENIQKLSEKKNVTRYRLAKETKIPYTTLIKILDGTTKKPQIESLSPIAEYFGVSVDYLIGESAKSIIDCRAEELGLSLDDIAHKANVSLAFLKDLESIIPDPWDYEAIDRIARVLNLEPSILQKALYRQEPPAYDGPTITAEEAFGGDNAIKLNVQLTEDEILTLAAHQVGHEGELTESDLDKIKLAVKIALAKDNK</sequence>
<comment type="caution">
    <text evidence="2">The sequence shown here is derived from an EMBL/GenBank/DDBJ whole genome shotgun (WGS) entry which is preliminary data.</text>
</comment>
<evidence type="ECO:0000313" key="2">
    <source>
        <dbReference type="EMBL" id="EHL08794.1"/>
    </source>
</evidence>
<gene>
    <name evidence="2" type="ORF">HMPREF0322_00436</name>
</gene>
<dbReference type="HOGENOM" id="CLU_1358605_0_0_9"/>
<dbReference type="PATRIC" id="fig|537010.4.peg.406"/>
<dbReference type="RefSeq" id="WP_005808586.1">
    <property type="nucleotide sequence ID" value="NZ_JH414442.1"/>
</dbReference>
<reference evidence="2 3" key="1">
    <citation type="submission" date="2011-08" db="EMBL/GenBank/DDBJ databases">
        <authorList>
            <person name="Weinstock G."/>
            <person name="Sodergren E."/>
            <person name="Clifton S."/>
            <person name="Fulton L."/>
            <person name="Fulton B."/>
            <person name="Courtney L."/>
            <person name="Fronick C."/>
            <person name="Harrison M."/>
            <person name="Strong C."/>
            <person name="Farmer C."/>
            <person name="Delahaunty K."/>
            <person name="Markovic C."/>
            <person name="Hall O."/>
            <person name="Minx P."/>
            <person name="Tomlinson C."/>
            <person name="Mitreva M."/>
            <person name="Hou S."/>
            <person name="Chen J."/>
            <person name="Wollam A."/>
            <person name="Pepin K.H."/>
            <person name="Johnson M."/>
            <person name="Bhonagiri V."/>
            <person name="Zhang X."/>
            <person name="Suruliraj S."/>
            <person name="Warren W."/>
            <person name="Chinwalla A."/>
            <person name="Mardis E.R."/>
            <person name="Wilson R.K."/>
        </authorList>
    </citation>
    <scope>NUCLEOTIDE SEQUENCE [LARGE SCALE GENOMIC DNA]</scope>
    <source>
        <strain evidence="2 3">DP7</strain>
    </source>
</reference>
<name>G9XHL1_DESHA</name>
<organism evidence="2 3">
    <name type="scientific">Desulfitobacterium hafniense DP7</name>
    <dbReference type="NCBI Taxonomy" id="537010"/>
    <lineage>
        <taxon>Bacteria</taxon>
        <taxon>Bacillati</taxon>
        <taxon>Bacillota</taxon>
        <taxon>Clostridia</taxon>
        <taxon>Eubacteriales</taxon>
        <taxon>Desulfitobacteriaceae</taxon>
        <taxon>Desulfitobacterium</taxon>
    </lineage>
</organism>
<dbReference type="InterPro" id="IPR001387">
    <property type="entry name" value="Cro/C1-type_HTH"/>
</dbReference>
<feature type="domain" description="HTH cro/C1-type" evidence="1">
    <location>
        <begin position="7"/>
        <end position="62"/>
    </location>
</feature>
<dbReference type="GO" id="GO:0003677">
    <property type="term" value="F:DNA binding"/>
    <property type="evidence" value="ECO:0007669"/>
    <property type="project" value="UniProtKB-KW"/>
</dbReference>
<dbReference type="Gene3D" id="1.10.260.40">
    <property type="entry name" value="lambda repressor-like DNA-binding domains"/>
    <property type="match status" value="1"/>
</dbReference>
<dbReference type="AlphaFoldDB" id="G9XHL1"/>
<dbReference type="InterPro" id="IPR010982">
    <property type="entry name" value="Lambda_DNA-bd_dom_sf"/>
</dbReference>
<accession>G9XHL1</accession>
<evidence type="ECO:0000259" key="1">
    <source>
        <dbReference type="PROSITE" id="PS50943"/>
    </source>
</evidence>
<dbReference type="CDD" id="cd00093">
    <property type="entry name" value="HTH_XRE"/>
    <property type="match status" value="1"/>
</dbReference>
<protein>
    <submittedName>
        <fullName evidence="2">DNA-binding helix-turn-helix protein</fullName>
    </submittedName>
</protein>
<dbReference type="Pfam" id="PF13443">
    <property type="entry name" value="HTH_26"/>
    <property type="match status" value="1"/>
</dbReference>
<proteinExistence type="predicted"/>
<keyword evidence="2" id="KW-0238">DNA-binding</keyword>
<evidence type="ECO:0000313" key="3">
    <source>
        <dbReference type="Proteomes" id="UP000004416"/>
    </source>
</evidence>